<keyword evidence="1 2" id="KW-0732">Signal</keyword>
<protein>
    <submittedName>
        <fullName evidence="3">ABC transporter periplasmic substrate-binding protein</fullName>
    </submittedName>
</protein>
<evidence type="ECO:0000256" key="1">
    <source>
        <dbReference type="ARBA" id="ARBA00022729"/>
    </source>
</evidence>
<proteinExistence type="predicted"/>
<organism evidence="3 4">
    <name type="scientific">Caballeronia pedi</name>
    <dbReference type="NCBI Taxonomy" id="1777141"/>
    <lineage>
        <taxon>Bacteria</taxon>
        <taxon>Pseudomonadati</taxon>
        <taxon>Pseudomonadota</taxon>
        <taxon>Betaproteobacteria</taxon>
        <taxon>Burkholderiales</taxon>
        <taxon>Burkholderiaceae</taxon>
        <taxon>Caballeronia</taxon>
    </lineage>
</organism>
<sequence length="368" mass="40296">MTKKEVRVPMTMTRRDVIRLAGATLALGAAGLPLAACAKESQPQPNLALASYEGPDRAEKILAAAKEEGELNFYTSIAQPDVAPLIDPFESRYGIKVNVWRAGDEQVVQRIVAESQGHRYIVDAVHTGSSYLDALRREKLLAPVSSPVLAELAPHVVPEHRQWASTMLSVWVQAYNTRLIKPADLPKTYDDLLASHWKGKLGIEAKSADWFATVATQMGRDKGIEFFRTLVDTNGVAARTGNSLLNNLVVAGEVPLALEVYNYMPAQAKRRGAPIDWFVLQPAAARANGVALLTHAPHPAAALLLYDYLLSVDAQRILVSRDYVPTNRNVASPMQGVNVALVDPAMTMQERGQWNRTFNKIFLHASGS</sequence>
<evidence type="ECO:0000313" key="4">
    <source>
        <dbReference type="Proteomes" id="UP000054911"/>
    </source>
</evidence>
<dbReference type="InterPro" id="IPR006059">
    <property type="entry name" value="SBP"/>
</dbReference>
<evidence type="ECO:0000313" key="3">
    <source>
        <dbReference type="EMBL" id="SAK43853.1"/>
    </source>
</evidence>
<dbReference type="SUPFAM" id="SSF53850">
    <property type="entry name" value="Periplasmic binding protein-like II"/>
    <property type="match status" value="1"/>
</dbReference>
<gene>
    <name evidence="3" type="ORF">AWB80_00674</name>
</gene>
<accession>A0A157ZEE8</accession>
<dbReference type="PROSITE" id="PS51318">
    <property type="entry name" value="TAT"/>
    <property type="match status" value="1"/>
</dbReference>
<reference evidence="3" key="1">
    <citation type="submission" date="2016-01" db="EMBL/GenBank/DDBJ databases">
        <authorList>
            <person name="Peeters C."/>
        </authorList>
    </citation>
    <scope>NUCLEOTIDE SEQUENCE [LARGE SCALE GENOMIC DNA]</scope>
    <source>
        <strain evidence="3">LMG 29323</strain>
    </source>
</reference>
<evidence type="ECO:0000256" key="2">
    <source>
        <dbReference type="SAM" id="SignalP"/>
    </source>
</evidence>
<dbReference type="PANTHER" id="PTHR30006">
    <property type="entry name" value="THIAMINE-BINDING PERIPLASMIC PROTEIN-RELATED"/>
    <property type="match status" value="1"/>
</dbReference>
<feature type="chain" id="PRO_5007619205" evidence="2">
    <location>
        <begin position="39"/>
        <end position="368"/>
    </location>
</feature>
<comment type="caution">
    <text evidence="3">The sequence shown here is derived from an EMBL/GenBank/DDBJ whole genome shotgun (WGS) entry which is preliminary data.</text>
</comment>
<dbReference type="Pfam" id="PF13416">
    <property type="entry name" value="SBP_bac_8"/>
    <property type="match status" value="1"/>
</dbReference>
<dbReference type="EMBL" id="FCOE02000002">
    <property type="protein sequence ID" value="SAK43853.1"/>
    <property type="molecule type" value="Genomic_DNA"/>
</dbReference>
<dbReference type="Proteomes" id="UP000054911">
    <property type="component" value="Unassembled WGS sequence"/>
</dbReference>
<dbReference type="STRING" id="1777141.AWB80_00674"/>
<dbReference type="PANTHER" id="PTHR30006:SF24">
    <property type="entry name" value="SLL0237 PROTEIN"/>
    <property type="match status" value="1"/>
</dbReference>
<name>A0A157ZEE8_9BURK</name>
<feature type="signal peptide" evidence="2">
    <location>
        <begin position="1"/>
        <end position="38"/>
    </location>
</feature>
<dbReference type="InterPro" id="IPR006311">
    <property type="entry name" value="TAT_signal"/>
</dbReference>
<dbReference type="AlphaFoldDB" id="A0A157ZEE8"/>
<keyword evidence="4" id="KW-1185">Reference proteome</keyword>
<dbReference type="Gene3D" id="3.40.190.10">
    <property type="entry name" value="Periplasmic binding protein-like II"/>
    <property type="match status" value="2"/>
</dbReference>